<dbReference type="PROSITE" id="PS50994">
    <property type="entry name" value="INTEGRASE"/>
    <property type="match status" value="1"/>
</dbReference>
<dbReference type="InterPro" id="IPR051917">
    <property type="entry name" value="Transposase-Integrase"/>
</dbReference>
<dbReference type="SUPFAM" id="SSF46689">
    <property type="entry name" value="Homeodomain-like"/>
    <property type="match status" value="1"/>
</dbReference>
<dbReference type="PANTHER" id="PTHR10948">
    <property type="entry name" value="TRANSPOSASE"/>
    <property type="match status" value="1"/>
</dbReference>
<evidence type="ECO:0000256" key="5">
    <source>
        <dbReference type="ARBA" id="ARBA00023172"/>
    </source>
</evidence>
<organism evidence="7 8">
    <name type="scientific">Viridibacterium curvum</name>
    <dbReference type="NCBI Taxonomy" id="1101404"/>
    <lineage>
        <taxon>Bacteria</taxon>
        <taxon>Pseudomonadati</taxon>
        <taxon>Pseudomonadota</taxon>
        <taxon>Betaproteobacteria</taxon>
        <taxon>Rhodocyclales</taxon>
        <taxon>Rhodocyclaceae</taxon>
        <taxon>Viridibacterium</taxon>
    </lineage>
</organism>
<proteinExistence type="inferred from homology"/>
<dbReference type="InterPro" id="IPR001598">
    <property type="entry name" value="Transposase_IS30_CS"/>
</dbReference>
<dbReference type="InterPro" id="IPR025246">
    <property type="entry name" value="IS30-like_HTH"/>
</dbReference>
<comment type="caution">
    <text evidence="7">The sequence shown here is derived from an EMBL/GenBank/DDBJ whole genome shotgun (WGS) entry which is preliminary data.</text>
</comment>
<evidence type="ECO:0000256" key="3">
    <source>
        <dbReference type="ARBA" id="ARBA00022578"/>
    </source>
</evidence>
<accession>A0ABP9R140</accession>
<comment type="function">
    <text evidence="1">Required for the transposition of the insertion element.</text>
</comment>
<dbReference type="InterPro" id="IPR009057">
    <property type="entry name" value="Homeodomain-like_sf"/>
</dbReference>
<dbReference type="EMBL" id="BAABLD010000017">
    <property type="protein sequence ID" value="GAA5170446.1"/>
    <property type="molecule type" value="Genomic_DNA"/>
</dbReference>
<gene>
    <name evidence="7" type="ORF">GCM10025770_33390</name>
</gene>
<dbReference type="Proteomes" id="UP001500547">
    <property type="component" value="Unassembled WGS sequence"/>
</dbReference>
<feature type="domain" description="Integrase catalytic" evidence="6">
    <location>
        <begin position="165"/>
        <end position="319"/>
    </location>
</feature>
<dbReference type="PANTHER" id="PTHR10948:SF23">
    <property type="entry name" value="TRANSPOSASE INSI FOR INSERTION SEQUENCE ELEMENT IS30A-RELATED"/>
    <property type="match status" value="1"/>
</dbReference>
<dbReference type="NCBIfam" id="NF033563">
    <property type="entry name" value="transpos_IS30"/>
    <property type="match status" value="1"/>
</dbReference>
<keyword evidence="5" id="KW-0233">DNA recombination</keyword>
<dbReference type="InterPro" id="IPR012337">
    <property type="entry name" value="RNaseH-like_sf"/>
</dbReference>
<name>A0ABP9R140_9RHOO</name>
<keyword evidence="8" id="KW-1185">Reference proteome</keyword>
<dbReference type="PROSITE" id="PS01043">
    <property type="entry name" value="TRANSPOSASE_IS30"/>
    <property type="match status" value="1"/>
</dbReference>
<dbReference type="SUPFAM" id="SSF53098">
    <property type="entry name" value="Ribonuclease H-like"/>
    <property type="match status" value="1"/>
</dbReference>
<comment type="similarity">
    <text evidence="2">Belongs to the transposase IS30 family.</text>
</comment>
<dbReference type="RefSeq" id="WP_345534250.1">
    <property type="nucleotide sequence ID" value="NZ_BAABLD010000017.1"/>
</dbReference>
<keyword evidence="4" id="KW-0238">DNA-binding</keyword>
<dbReference type="Pfam" id="PF13936">
    <property type="entry name" value="HTH_38"/>
    <property type="match status" value="1"/>
</dbReference>
<keyword evidence="3" id="KW-0815">Transposition</keyword>
<evidence type="ECO:0000313" key="7">
    <source>
        <dbReference type="EMBL" id="GAA5170446.1"/>
    </source>
</evidence>
<evidence type="ECO:0000313" key="8">
    <source>
        <dbReference type="Proteomes" id="UP001500547"/>
    </source>
</evidence>
<reference evidence="8" key="1">
    <citation type="journal article" date="2019" name="Int. J. Syst. Evol. Microbiol.">
        <title>The Global Catalogue of Microorganisms (GCM) 10K type strain sequencing project: providing services to taxonomists for standard genome sequencing and annotation.</title>
        <authorList>
            <consortium name="The Broad Institute Genomics Platform"/>
            <consortium name="The Broad Institute Genome Sequencing Center for Infectious Disease"/>
            <person name="Wu L."/>
            <person name="Ma J."/>
        </authorList>
    </citation>
    <scope>NUCLEOTIDE SEQUENCE [LARGE SCALE GENOMIC DNA]</scope>
    <source>
        <strain evidence="8">JCM 18715</strain>
    </source>
</reference>
<evidence type="ECO:0000256" key="4">
    <source>
        <dbReference type="ARBA" id="ARBA00023125"/>
    </source>
</evidence>
<evidence type="ECO:0000256" key="2">
    <source>
        <dbReference type="ARBA" id="ARBA00006363"/>
    </source>
</evidence>
<evidence type="ECO:0000259" key="6">
    <source>
        <dbReference type="PROSITE" id="PS50994"/>
    </source>
</evidence>
<dbReference type="InterPro" id="IPR036397">
    <property type="entry name" value="RNaseH_sf"/>
</dbReference>
<dbReference type="Gene3D" id="3.30.420.10">
    <property type="entry name" value="Ribonuclease H-like superfamily/Ribonuclease H"/>
    <property type="match status" value="1"/>
</dbReference>
<dbReference type="InterPro" id="IPR001584">
    <property type="entry name" value="Integrase_cat-core"/>
</dbReference>
<protein>
    <submittedName>
        <fullName evidence="7">IS30 family transposase</fullName>
    </submittedName>
</protein>
<evidence type="ECO:0000256" key="1">
    <source>
        <dbReference type="ARBA" id="ARBA00002190"/>
    </source>
</evidence>
<sequence length="319" mass="37453">MNKYHQLTREERYCITGLQSAGLSQAAIARHMGRAASTISRELRRNRTTHDGRYRAEKAQRYASARRRRARRRSWYSALQWQTVEALLRKKWSPEQISAVLRQKAVCRMSHETIYRYILRDKREGGTLYKHMRIMAKVCRKRYAGKDSRGVLAGKRHISERGAAIEQRQQLGHWEGDTVIGQDKHHCILTLLERKSGYAVIKKISSRTTRQVNWAASIALREHASRFHTLTLDNGTEFHDYKALEERFPLTCYFATPYHSWERGANENLNGLIRQYIPKGTCMSTLTQKQCDWIANELNTRPRKRHQFKTPKEIYYGSR</sequence>
<dbReference type="InterPro" id="IPR053392">
    <property type="entry name" value="Transposase_IS30-like"/>
</dbReference>